<dbReference type="AlphaFoldDB" id="A0A7W4J7L3"/>
<keyword evidence="1 5" id="KW-0378">Hydrolase</keyword>
<accession>A0A7W4J7L3</accession>
<name>A0A7W4J7L3_9PROT</name>
<dbReference type="InterPro" id="IPR050261">
    <property type="entry name" value="FrsA_esterase"/>
</dbReference>
<dbReference type="SUPFAM" id="SSF53474">
    <property type="entry name" value="alpha/beta-Hydrolases"/>
    <property type="match status" value="1"/>
</dbReference>
<dbReference type="Pfam" id="PF12697">
    <property type="entry name" value="Abhydrolase_6"/>
    <property type="match status" value="1"/>
</dbReference>
<proteinExistence type="inferred from homology"/>
<comment type="similarity">
    <text evidence="2">Belongs to the AB hydrolase superfamily. FUS2 hydrolase family.</text>
</comment>
<reference evidence="5 6" key="1">
    <citation type="submission" date="2020-04" db="EMBL/GenBank/DDBJ databases">
        <title>Description of novel Gluconacetobacter.</title>
        <authorList>
            <person name="Sombolestani A."/>
        </authorList>
    </citation>
    <scope>NUCLEOTIDE SEQUENCE [LARGE SCALE GENOMIC DNA]</scope>
    <source>
        <strain evidence="5 6">LMG 21312</strain>
    </source>
</reference>
<evidence type="ECO:0000313" key="5">
    <source>
        <dbReference type="EMBL" id="MBB2176185.1"/>
    </source>
</evidence>
<dbReference type="InterPro" id="IPR029058">
    <property type="entry name" value="AB_hydrolase_fold"/>
</dbReference>
<organism evidence="5 6">
    <name type="scientific">Gluconacetobacter johannae</name>
    <dbReference type="NCBI Taxonomy" id="112140"/>
    <lineage>
        <taxon>Bacteria</taxon>
        <taxon>Pseudomonadati</taxon>
        <taxon>Pseudomonadota</taxon>
        <taxon>Alphaproteobacteria</taxon>
        <taxon>Acetobacterales</taxon>
        <taxon>Acetobacteraceae</taxon>
        <taxon>Gluconacetobacter</taxon>
    </lineage>
</organism>
<dbReference type="Proteomes" id="UP000561066">
    <property type="component" value="Unassembled WGS sequence"/>
</dbReference>
<keyword evidence="3" id="KW-0732">Signal</keyword>
<evidence type="ECO:0000256" key="3">
    <source>
        <dbReference type="SAM" id="SignalP"/>
    </source>
</evidence>
<dbReference type="GO" id="GO:0052689">
    <property type="term" value="F:carboxylic ester hydrolase activity"/>
    <property type="evidence" value="ECO:0007669"/>
    <property type="project" value="UniProtKB-ARBA"/>
</dbReference>
<evidence type="ECO:0000256" key="2">
    <source>
        <dbReference type="ARBA" id="ARBA00038115"/>
    </source>
</evidence>
<protein>
    <submittedName>
        <fullName evidence="5">Alpha/beta fold hydrolase</fullName>
    </submittedName>
</protein>
<feature type="chain" id="PRO_5031071362" evidence="3">
    <location>
        <begin position="19"/>
        <end position="293"/>
    </location>
</feature>
<keyword evidence="6" id="KW-1185">Reference proteome</keyword>
<evidence type="ECO:0000313" key="6">
    <source>
        <dbReference type="Proteomes" id="UP000561066"/>
    </source>
</evidence>
<dbReference type="PANTHER" id="PTHR22946">
    <property type="entry name" value="DIENELACTONE HYDROLASE DOMAIN-CONTAINING PROTEIN-RELATED"/>
    <property type="match status" value="1"/>
</dbReference>
<evidence type="ECO:0000256" key="1">
    <source>
        <dbReference type="ARBA" id="ARBA00022801"/>
    </source>
</evidence>
<dbReference type="PANTHER" id="PTHR22946:SF9">
    <property type="entry name" value="POLYKETIDE TRANSFERASE AF380"/>
    <property type="match status" value="1"/>
</dbReference>
<evidence type="ECO:0000259" key="4">
    <source>
        <dbReference type="Pfam" id="PF12697"/>
    </source>
</evidence>
<gene>
    <name evidence="5" type="ORF">HLH21_09615</name>
</gene>
<dbReference type="EMBL" id="JABEQH010000011">
    <property type="protein sequence ID" value="MBB2176185.1"/>
    <property type="molecule type" value="Genomic_DNA"/>
</dbReference>
<dbReference type="InterPro" id="IPR000073">
    <property type="entry name" value="AB_hydrolase_1"/>
</dbReference>
<comment type="caution">
    <text evidence="5">The sequence shown here is derived from an EMBL/GenBank/DDBJ whole genome shotgun (WGS) entry which is preliminary data.</text>
</comment>
<sequence>MRRMLFPLLLAMPAMALAAPPPAAVTTDPPVDRVHPSAMAPFVIPSEDGALNAVMYSAAGARPHPTLLLLHGFPGNEQNLDLAQAARRAGWNVLTFHYRGSWGSPGRFSFAHCVQDAAHALAYLRQPQVVARFDIDPSRIAVAGHSLGGIVAARVAAADPRVVGTFLIDPADFAAIGRSFVDPEKREAFLVDEVRGDMPPLAGTSEARIMDEVTHAGPALDLVATMPALSGRPLALIGATRGIGAMAEAAARAARKAGAKNLDAETLETDHSFSDARIALASRLVTWLGQFQH</sequence>
<feature type="domain" description="AB hydrolase-1" evidence="4">
    <location>
        <begin position="67"/>
        <end position="273"/>
    </location>
</feature>
<dbReference type="Gene3D" id="3.40.50.1820">
    <property type="entry name" value="alpha/beta hydrolase"/>
    <property type="match status" value="1"/>
</dbReference>
<feature type="signal peptide" evidence="3">
    <location>
        <begin position="1"/>
        <end position="18"/>
    </location>
</feature>